<dbReference type="AlphaFoldDB" id="A0A6N9HA24"/>
<dbReference type="RefSeq" id="WP_160953780.1">
    <property type="nucleotide sequence ID" value="NZ_WWEQ01000048.1"/>
</dbReference>
<reference evidence="1 2" key="1">
    <citation type="submission" date="2020-01" db="EMBL/GenBank/DDBJ databases">
        <authorList>
            <person name="Deng T."/>
        </authorList>
    </citation>
    <scope>NUCLEOTIDE SEQUENCE [LARGE SCALE GENOMIC DNA]</scope>
    <source>
        <strain evidence="1 2">5221</strain>
    </source>
</reference>
<comment type="caution">
    <text evidence="1">The sequence shown here is derived from an EMBL/GenBank/DDBJ whole genome shotgun (WGS) entry which is preliminary data.</text>
</comment>
<sequence length="339" mass="36980">MRVPAPLFNAAAEIIGQPRARAWADALDYMLFELMDRWKVTLDPVPGAPWAGAESLVIPVLTEEGYQAIIRFAAPNTDNPRVHDQVLTALRRWNGHGAVRVIAQHADFRATLQERLRTGVNLSSEPFDEVAPIWGQLALALKVPGAPGFVRVQDIAAGWLRKLPADAELLRGFAAADPADEQLLDTGRAWTEHLAQSPESWLLHADLHYYNILAGNPDRAGISTWKAIDPQPLTGPTAYMVAPILWNRLFELPGGDPEGQANWLRGFAASLCQHAHIEPGAGMGATVARELQNMFWYLRSAQGGNERALGDAARSLWVARALAGASVRGVDAHSLKRLG</sequence>
<keyword evidence="1" id="KW-0418">Kinase</keyword>
<gene>
    <name evidence="1" type="ORF">GSY69_10395</name>
</gene>
<keyword evidence="2" id="KW-1185">Reference proteome</keyword>
<dbReference type="InterPro" id="IPR011009">
    <property type="entry name" value="Kinase-like_dom_sf"/>
</dbReference>
<dbReference type="GO" id="GO:0016301">
    <property type="term" value="F:kinase activity"/>
    <property type="evidence" value="ECO:0007669"/>
    <property type="project" value="UniProtKB-KW"/>
</dbReference>
<name>A0A6N9HA24_9MICO</name>
<dbReference type="EMBL" id="WWEQ01000048">
    <property type="protein sequence ID" value="MYM20362.1"/>
    <property type="molecule type" value="Genomic_DNA"/>
</dbReference>
<evidence type="ECO:0000313" key="2">
    <source>
        <dbReference type="Proteomes" id="UP000469215"/>
    </source>
</evidence>
<dbReference type="SUPFAM" id="SSF56112">
    <property type="entry name" value="Protein kinase-like (PK-like)"/>
    <property type="match status" value="1"/>
</dbReference>
<keyword evidence="1" id="KW-0808">Transferase</keyword>
<organism evidence="1 2">
    <name type="scientific">Brevibacterium rongguiense</name>
    <dbReference type="NCBI Taxonomy" id="2695267"/>
    <lineage>
        <taxon>Bacteria</taxon>
        <taxon>Bacillati</taxon>
        <taxon>Actinomycetota</taxon>
        <taxon>Actinomycetes</taxon>
        <taxon>Micrococcales</taxon>
        <taxon>Brevibacteriaceae</taxon>
        <taxon>Brevibacterium</taxon>
    </lineage>
</organism>
<dbReference type="Proteomes" id="UP000469215">
    <property type="component" value="Unassembled WGS sequence"/>
</dbReference>
<proteinExistence type="predicted"/>
<dbReference type="Pfam" id="PF04655">
    <property type="entry name" value="APH_6_hur"/>
    <property type="match status" value="1"/>
</dbReference>
<accession>A0A6N9HA24</accession>
<dbReference type="GO" id="GO:0016773">
    <property type="term" value="F:phosphotransferase activity, alcohol group as acceptor"/>
    <property type="evidence" value="ECO:0007669"/>
    <property type="project" value="InterPro"/>
</dbReference>
<evidence type="ECO:0000313" key="1">
    <source>
        <dbReference type="EMBL" id="MYM20362.1"/>
    </source>
</evidence>
<dbReference type="GO" id="GO:0019748">
    <property type="term" value="P:secondary metabolic process"/>
    <property type="evidence" value="ECO:0007669"/>
    <property type="project" value="InterPro"/>
</dbReference>
<protein>
    <submittedName>
        <fullName evidence="1">Kinase</fullName>
    </submittedName>
</protein>
<dbReference type="InterPro" id="IPR006748">
    <property type="entry name" value="NH2Glyco/OHUrea_AB-resist_kin"/>
</dbReference>